<feature type="region of interest" description="Disordered" evidence="1">
    <location>
        <begin position="1"/>
        <end position="36"/>
    </location>
</feature>
<evidence type="ECO:0000259" key="2">
    <source>
        <dbReference type="PROSITE" id="PS51186"/>
    </source>
</evidence>
<name>A0A540WMF1_9BACT</name>
<dbReference type="Proteomes" id="UP000315369">
    <property type="component" value="Unassembled WGS sequence"/>
</dbReference>
<evidence type="ECO:0000313" key="3">
    <source>
        <dbReference type="EMBL" id="TQF10198.1"/>
    </source>
</evidence>
<dbReference type="Pfam" id="PF00583">
    <property type="entry name" value="Acetyltransf_1"/>
    <property type="match status" value="1"/>
</dbReference>
<proteinExistence type="predicted"/>
<dbReference type="CDD" id="cd04301">
    <property type="entry name" value="NAT_SF"/>
    <property type="match status" value="1"/>
</dbReference>
<reference evidence="3 4" key="1">
    <citation type="submission" date="2019-06" db="EMBL/GenBank/DDBJ databases">
        <authorList>
            <person name="Livingstone P."/>
            <person name="Whitworth D."/>
        </authorList>
    </citation>
    <scope>NUCLEOTIDE SEQUENCE [LARGE SCALE GENOMIC DNA]</scope>
    <source>
        <strain evidence="3 4">AM401</strain>
    </source>
</reference>
<accession>A0A540WMF1</accession>
<dbReference type="AlphaFoldDB" id="A0A540WMF1"/>
<dbReference type="GO" id="GO:0016747">
    <property type="term" value="F:acyltransferase activity, transferring groups other than amino-acyl groups"/>
    <property type="evidence" value="ECO:0007669"/>
    <property type="project" value="InterPro"/>
</dbReference>
<organism evidence="3 4">
    <name type="scientific">Myxococcus llanfairpwllgwyngyllgogerychwyrndrobwllllantysiliogogogochensis</name>
    <dbReference type="NCBI Taxonomy" id="2590453"/>
    <lineage>
        <taxon>Bacteria</taxon>
        <taxon>Pseudomonadati</taxon>
        <taxon>Myxococcota</taxon>
        <taxon>Myxococcia</taxon>
        <taxon>Myxococcales</taxon>
        <taxon>Cystobacterineae</taxon>
        <taxon>Myxococcaceae</taxon>
        <taxon>Myxococcus</taxon>
    </lineage>
</organism>
<dbReference type="InterPro" id="IPR000182">
    <property type="entry name" value="GNAT_dom"/>
</dbReference>
<keyword evidence="4" id="KW-1185">Reference proteome</keyword>
<keyword evidence="3" id="KW-0808">Transferase</keyword>
<sequence>MPTRRTSRGSAASERSVTRRSTAKPRSSVAPSGRFTTHEVDAERWRDFARLFESQGGPKYCWCMVWRAEGADARLADNAHRKAAMHRRVKQGTPVGLLGYLGDEPVAWCSIAPRETYRKGLGGLEAPDEAPGGVWSLACFFVTREARGQGVSRRLIKAAITHARKRGGKVLEAYPVDPDSPSYRFMGFVETFEQLGFQGVGREGSRRHVYRYDLSA</sequence>
<dbReference type="InterPro" id="IPR016181">
    <property type="entry name" value="Acyl_CoA_acyltransferase"/>
</dbReference>
<dbReference type="OrthoDB" id="8894819at2"/>
<evidence type="ECO:0000313" key="4">
    <source>
        <dbReference type="Proteomes" id="UP000315369"/>
    </source>
</evidence>
<dbReference type="SUPFAM" id="SSF55729">
    <property type="entry name" value="Acyl-CoA N-acyltransferases (Nat)"/>
    <property type="match status" value="1"/>
</dbReference>
<protein>
    <submittedName>
        <fullName evidence="3">GNAT family N-acetyltransferase</fullName>
    </submittedName>
</protein>
<dbReference type="EMBL" id="VIFM01000272">
    <property type="protein sequence ID" value="TQF10198.1"/>
    <property type="molecule type" value="Genomic_DNA"/>
</dbReference>
<dbReference type="PROSITE" id="PS51186">
    <property type="entry name" value="GNAT"/>
    <property type="match status" value="1"/>
</dbReference>
<gene>
    <name evidence="3" type="ORF">FJV41_40615</name>
</gene>
<comment type="caution">
    <text evidence="3">The sequence shown here is derived from an EMBL/GenBank/DDBJ whole genome shotgun (WGS) entry which is preliminary data.</text>
</comment>
<evidence type="ECO:0000256" key="1">
    <source>
        <dbReference type="SAM" id="MobiDB-lite"/>
    </source>
</evidence>
<dbReference type="Gene3D" id="3.40.630.30">
    <property type="match status" value="1"/>
</dbReference>
<feature type="domain" description="N-acetyltransferase" evidence="2">
    <location>
        <begin position="35"/>
        <end position="216"/>
    </location>
</feature>